<organism evidence="2 3">
    <name type="scientific">Methylocella silvestris (strain DSM 15510 / CIP 108128 / LMG 27833 / NCIMB 13906 / BL2)</name>
    <dbReference type="NCBI Taxonomy" id="395965"/>
    <lineage>
        <taxon>Bacteria</taxon>
        <taxon>Pseudomonadati</taxon>
        <taxon>Pseudomonadota</taxon>
        <taxon>Alphaproteobacteria</taxon>
        <taxon>Hyphomicrobiales</taxon>
        <taxon>Beijerinckiaceae</taxon>
        <taxon>Methylocella</taxon>
    </lineage>
</organism>
<dbReference type="AlphaFoldDB" id="B8EKV9"/>
<dbReference type="Proteomes" id="UP000002257">
    <property type="component" value="Chromosome"/>
</dbReference>
<accession>B8EKV9</accession>
<name>B8EKV9_METSB</name>
<evidence type="ECO:0000256" key="1">
    <source>
        <dbReference type="SAM" id="MobiDB-lite"/>
    </source>
</evidence>
<evidence type="ECO:0000313" key="2">
    <source>
        <dbReference type="EMBL" id="ACK51987.1"/>
    </source>
</evidence>
<dbReference type="HOGENOM" id="CLU_1693451_0_0_5"/>
<sequence length="155" mass="17039">MPNDTVPAAAKGLPNSDINPPSGLAETASGLAVVRSKDFRALRPSVLSGEELAKFLKDLDAYVAADQQEEHLDRTVSPRRPREEYVAARLRIRGLRRVLNKPLKKIRAAKSTTIDDILFKASLAEIVDNYECWGSTTLGHSIVNDLLSAACEWRA</sequence>
<dbReference type="KEGG" id="msl:Msil_3078"/>
<gene>
    <name evidence="2" type="ordered locus">Msil_3078</name>
</gene>
<dbReference type="OrthoDB" id="8447985at2"/>
<dbReference type="STRING" id="395965.Msil_3078"/>
<dbReference type="EMBL" id="CP001280">
    <property type="protein sequence ID" value="ACK51987.1"/>
    <property type="molecule type" value="Genomic_DNA"/>
</dbReference>
<protein>
    <submittedName>
        <fullName evidence="2">Uncharacterized protein</fullName>
    </submittedName>
</protein>
<dbReference type="RefSeq" id="WP_012592056.1">
    <property type="nucleotide sequence ID" value="NC_011666.1"/>
</dbReference>
<evidence type="ECO:0000313" key="3">
    <source>
        <dbReference type="Proteomes" id="UP000002257"/>
    </source>
</evidence>
<feature type="region of interest" description="Disordered" evidence="1">
    <location>
        <begin position="1"/>
        <end position="21"/>
    </location>
</feature>
<proteinExistence type="predicted"/>
<reference evidence="2 3" key="1">
    <citation type="journal article" date="2010" name="J. Bacteriol.">
        <title>Complete genome sequence of the aerobic facultative methanotroph Methylocella silvestris BL2.</title>
        <authorList>
            <person name="Chen Y."/>
            <person name="Crombie A."/>
            <person name="Rahman M.T."/>
            <person name="Dedysh S.N."/>
            <person name="Liesack W."/>
            <person name="Stott M.B."/>
            <person name="Alam M."/>
            <person name="Theisen A.R."/>
            <person name="Murrell J.C."/>
            <person name="Dunfield P.F."/>
        </authorList>
    </citation>
    <scope>NUCLEOTIDE SEQUENCE [LARGE SCALE GENOMIC DNA]</scope>
    <source>
        <strain evidence="3">DSM 15510 / CIP 108128 / LMG 27833 / NCIMB 13906 / BL2</strain>
    </source>
</reference>
<keyword evidence="3" id="KW-1185">Reference proteome</keyword>